<evidence type="ECO:0000256" key="1">
    <source>
        <dbReference type="SAM" id="MobiDB-lite"/>
    </source>
</evidence>
<sequence>MDSTSERQQHKVDDASTDCENEGGEMGWLKELLGERQFVFTLWVWIGGMAAVLFWCGVALDQNGLEAAAAVGVYLGLPDGFMTGVDAAATWMTDRRELLSPIAEGTAVVAVAVLICSPHSRMTLPSGPAAATLYVAMLVGQVVGGFSFWGFLILTLTWVLLWWLLNGRKGGEAFWSFHVAIAATEVIVQTFYVPIAVFVAFLFPKRGGRIKVELV</sequence>
<keyword evidence="2" id="KW-0812">Transmembrane</keyword>
<reference evidence="3 4" key="1">
    <citation type="submission" date="2024-09" db="EMBL/GenBank/DDBJ databases">
        <authorList>
            <person name="Sun Q."/>
            <person name="Mori K."/>
        </authorList>
    </citation>
    <scope>NUCLEOTIDE SEQUENCE [LARGE SCALE GENOMIC DNA]</scope>
    <source>
        <strain evidence="3 4">JCM 11683</strain>
    </source>
</reference>
<feature type="transmembrane region" description="Helical" evidence="2">
    <location>
        <begin position="138"/>
        <end position="165"/>
    </location>
</feature>
<evidence type="ECO:0000313" key="3">
    <source>
        <dbReference type="EMBL" id="MFB9776036.1"/>
    </source>
</evidence>
<keyword evidence="2" id="KW-1133">Transmembrane helix</keyword>
<feature type="region of interest" description="Disordered" evidence="1">
    <location>
        <begin position="1"/>
        <end position="20"/>
    </location>
</feature>
<feature type="transmembrane region" description="Helical" evidence="2">
    <location>
        <begin position="38"/>
        <end position="60"/>
    </location>
</feature>
<protein>
    <submittedName>
        <fullName evidence="3">Uncharacterized protein</fullName>
    </submittedName>
</protein>
<keyword evidence="2" id="KW-0472">Membrane</keyword>
<feature type="transmembrane region" description="Helical" evidence="2">
    <location>
        <begin position="177"/>
        <end position="203"/>
    </location>
</feature>
<comment type="caution">
    <text evidence="3">The sequence shown here is derived from an EMBL/GenBank/DDBJ whole genome shotgun (WGS) entry which is preliminary data.</text>
</comment>
<evidence type="ECO:0000313" key="4">
    <source>
        <dbReference type="Proteomes" id="UP001589707"/>
    </source>
</evidence>
<accession>A0ABV5X0Q5</accession>
<evidence type="ECO:0000256" key="2">
    <source>
        <dbReference type="SAM" id="Phobius"/>
    </source>
</evidence>
<dbReference type="Proteomes" id="UP001589707">
    <property type="component" value="Unassembled WGS sequence"/>
</dbReference>
<dbReference type="EMBL" id="JBHMAU010000045">
    <property type="protein sequence ID" value="MFB9776036.1"/>
    <property type="molecule type" value="Genomic_DNA"/>
</dbReference>
<organism evidence="3 4">
    <name type="scientific">Brevibacterium otitidis</name>
    <dbReference type="NCBI Taxonomy" id="53364"/>
    <lineage>
        <taxon>Bacteria</taxon>
        <taxon>Bacillati</taxon>
        <taxon>Actinomycetota</taxon>
        <taxon>Actinomycetes</taxon>
        <taxon>Micrococcales</taxon>
        <taxon>Brevibacteriaceae</taxon>
        <taxon>Brevibacterium</taxon>
    </lineage>
</organism>
<feature type="compositionally biased region" description="Basic and acidic residues" evidence="1">
    <location>
        <begin position="1"/>
        <end position="14"/>
    </location>
</feature>
<dbReference type="RefSeq" id="WP_376839664.1">
    <property type="nucleotide sequence ID" value="NZ_JBHMAU010000045.1"/>
</dbReference>
<name>A0ABV5X0Q5_9MICO</name>
<proteinExistence type="predicted"/>
<gene>
    <name evidence="3" type="ORF">ACFFN1_06420</name>
</gene>
<keyword evidence="4" id="KW-1185">Reference proteome</keyword>